<evidence type="ECO:0000256" key="8">
    <source>
        <dbReference type="ARBA" id="ARBA00023012"/>
    </source>
</evidence>
<keyword evidence="10" id="KW-1133">Transmembrane helix</keyword>
<feature type="compositionally biased region" description="Basic and acidic residues" evidence="9">
    <location>
        <begin position="276"/>
        <end position="293"/>
    </location>
</feature>
<dbReference type="Pfam" id="PF07730">
    <property type="entry name" value="HisKA_3"/>
    <property type="match status" value="1"/>
</dbReference>
<dbReference type="EMBL" id="JACHJJ010000048">
    <property type="protein sequence ID" value="MBB5968055.1"/>
    <property type="molecule type" value="Genomic_DNA"/>
</dbReference>
<evidence type="ECO:0000256" key="2">
    <source>
        <dbReference type="ARBA" id="ARBA00012438"/>
    </source>
</evidence>
<evidence type="ECO:0000256" key="6">
    <source>
        <dbReference type="ARBA" id="ARBA00022777"/>
    </source>
</evidence>
<sequence>MRRVLAPLTSMTTYLRWTCLVLGGALATPYVMAGSVVDGLLRLPDPEGYPLLVRDPVVFAAMLPVIALTGLFLPVRGLELAAARGLLGADVGPAPREGKRTWAEQRRTSAWFTLHLGIGAVVAGATLALVPFVLWLCLLPLFGDPAGMLGVTFEAGWATAWGPPAGMVTLVLLVYGAAGAGAVLARLAPALLGPSPADRLAALEEHARRLASRNRLARELHDSVGHALSVVTVQAGAAGRLLDRDPEAARTALAAIEESARAALEDLDQVLGVLRRETGREEGGDRSGAEEGGHGPARTLADLPELVRATGASAEVTGDLGTVPALVSREAYRIVQESLTNAVRHGAPPVRLAAAVRDDRLELQVRNPVGDRPGPGGGRGVAGMRERVTLLGGRIDAGASGGEWLVTVRLPLPGGRT</sequence>
<feature type="transmembrane region" description="Helical" evidence="10">
    <location>
        <begin position="109"/>
        <end position="142"/>
    </location>
</feature>
<name>A0A841DJ06_PLAVE</name>
<organism evidence="13 14">
    <name type="scientific">Planomonospora venezuelensis</name>
    <dbReference type="NCBI Taxonomy" id="1999"/>
    <lineage>
        <taxon>Bacteria</taxon>
        <taxon>Bacillati</taxon>
        <taxon>Actinomycetota</taxon>
        <taxon>Actinomycetes</taxon>
        <taxon>Streptosporangiales</taxon>
        <taxon>Streptosporangiaceae</taxon>
        <taxon>Planomonospora</taxon>
    </lineage>
</organism>
<feature type="domain" description="Histidine kinase/HSP90-like ATPase" evidence="11">
    <location>
        <begin position="329"/>
        <end position="413"/>
    </location>
</feature>
<keyword evidence="10" id="KW-0472">Membrane</keyword>
<keyword evidence="8" id="KW-0902">Two-component regulatory system</keyword>
<comment type="caution">
    <text evidence="13">The sequence shown here is derived from an EMBL/GenBank/DDBJ whole genome shotgun (WGS) entry which is preliminary data.</text>
</comment>
<dbReference type="GO" id="GO:0000155">
    <property type="term" value="F:phosphorelay sensor kinase activity"/>
    <property type="evidence" value="ECO:0007669"/>
    <property type="project" value="InterPro"/>
</dbReference>
<feature type="domain" description="Signal transduction histidine kinase subgroup 3 dimerisation and phosphoacceptor" evidence="12">
    <location>
        <begin position="213"/>
        <end position="277"/>
    </location>
</feature>
<dbReference type="RefSeq" id="WP_338048118.1">
    <property type="nucleotide sequence ID" value="NZ_BAAAWZ010000004.1"/>
</dbReference>
<dbReference type="InterPro" id="IPR036890">
    <property type="entry name" value="HATPase_C_sf"/>
</dbReference>
<dbReference type="AlphaFoldDB" id="A0A841DJ06"/>
<evidence type="ECO:0000256" key="9">
    <source>
        <dbReference type="SAM" id="MobiDB-lite"/>
    </source>
</evidence>
<keyword evidence="4" id="KW-0808">Transferase</keyword>
<dbReference type="SUPFAM" id="SSF55874">
    <property type="entry name" value="ATPase domain of HSP90 chaperone/DNA topoisomerase II/histidine kinase"/>
    <property type="match status" value="1"/>
</dbReference>
<dbReference type="GO" id="GO:0046983">
    <property type="term" value="F:protein dimerization activity"/>
    <property type="evidence" value="ECO:0007669"/>
    <property type="project" value="InterPro"/>
</dbReference>
<keyword evidence="7" id="KW-0067">ATP-binding</keyword>
<dbReference type="GO" id="GO:0016020">
    <property type="term" value="C:membrane"/>
    <property type="evidence" value="ECO:0007669"/>
    <property type="project" value="InterPro"/>
</dbReference>
<protein>
    <recommendedName>
        <fullName evidence="2">histidine kinase</fullName>
        <ecNumber evidence="2">2.7.13.3</ecNumber>
    </recommendedName>
</protein>
<keyword evidence="6 13" id="KW-0418">Kinase</keyword>
<dbReference type="InterPro" id="IPR050482">
    <property type="entry name" value="Sensor_HK_TwoCompSys"/>
</dbReference>
<dbReference type="Gene3D" id="3.30.565.10">
    <property type="entry name" value="Histidine kinase-like ATPase, C-terminal domain"/>
    <property type="match status" value="1"/>
</dbReference>
<dbReference type="GO" id="GO:0005524">
    <property type="term" value="F:ATP binding"/>
    <property type="evidence" value="ECO:0007669"/>
    <property type="project" value="UniProtKB-KW"/>
</dbReference>
<dbReference type="InterPro" id="IPR003594">
    <property type="entry name" value="HATPase_dom"/>
</dbReference>
<evidence type="ECO:0000256" key="5">
    <source>
        <dbReference type="ARBA" id="ARBA00022741"/>
    </source>
</evidence>
<dbReference type="Pfam" id="PF02518">
    <property type="entry name" value="HATPase_c"/>
    <property type="match status" value="1"/>
</dbReference>
<proteinExistence type="predicted"/>
<evidence type="ECO:0000256" key="4">
    <source>
        <dbReference type="ARBA" id="ARBA00022679"/>
    </source>
</evidence>
<reference evidence="13 14" key="1">
    <citation type="submission" date="2020-08" db="EMBL/GenBank/DDBJ databases">
        <title>Genomic Encyclopedia of Type Strains, Phase III (KMG-III): the genomes of soil and plant-associated and newly described type strains.</title>
        <authorList>
            <person name="Whitman W."/>
        </authorList>
    </citation>
    <scope>NUCLEOTIDE SEQUENCE [LARGE SCALE GENOMIC DNA]</scope>
    <source>
        <strain evidence="13 14">CECT 3303</strain>
    </source>
</reference>
<gene>
    <name evidence="13" type="ORF">FHS22_007373</name>
</gene>
<evidence type="ECO:0000256" key="7">
    <source>
        <dbReference type="ARBA" id="ARBA00022840"/>
    </source>
</evidence>
<dbReference type="InterPro" id="IPR011712">
    <property type="entry name" value="Sig_transdc_His_kin_sub3_dim/P"/>
</dbReference>
<keyword evidence="3" id="KW-0597">Phosphoprotein</keyword>
<dbReference type="Proteomes" id="UP000562352">
    <property type="component" value="Unassembled WGS sequence"/>
</dbReference>
<evidence type="ECO:0000256" key="10">
    <source>
        <dbReference type="SAM" id="Phobius"/>
    </source>
</evidence>
<evidence type="ECO:0000313" key="13">
    <source>
        <dbReference type="EMBL" id="MBB5968055.1"/>
    </source>
</evidence>
<evidence type="ECO:0000256" key="3">
    <source>
        <dbReference type="ARBA" id="ARBA00022553"/>
    </source>
</evidence>
<keyword evidence="5" id="KW-0547">Nucleotide-binding</keyword>
<feature type="transmembrane region" description="Helical" evidence="10">
    <location>
        <begin position="162"/>
        <end position="185"/>
    </location>
</feature>
<feature type="transmembrane region" description="Helical" evidence="10">
    <location>
        <begin position="57"/>
        <end position="75"/>
    </location>
</feature>
<accession>A0A841DJ06</accession>
<dbReference type="EC" id="2.7.13.3" evidence="2"/>
<evidence type="ECO:0000259" key="11">
    <source>
        <dbReference type="Pfam" id="PF02518"/>
    </source>
</evidence>
<dbReference type="PANTHER" id="PTHR24421:SF10">
    <property type="entry name" value="NITRATE_NITRITE SENSOR PROTEIN NARQ"/>
    <property type="match status" value="1"/>
</dbReference>
<comment type="catalytic activity">
    <reaction evidence="1">
        <text>ATP + protein L-histidine = ADP + protein N-phospho-L-histidine.</text>
        <dbReference type="EC" id="2.7.13.3"/>
    </reaction>
</comment>
<dbReference type="Gene3D" id="1.20.5.1930">
    <property type="match status" value="1"/>
</dbReference>
<keyword evidence="14" id="KW-1185">Reference proteome</keyword>
<evidence type="ECO:0000256" key="1">
    <source>
        <dbReference type="ARBA" id="ARBA00000085"/>
    </source>
</evidence>
<keyword evidence="10" id="KW-0812">Transmembrane</keyword>
<feature type="region of interest" description="Disordered" evidence="9">
    <location>
        <begin position="276"/>
        <end position="298"/>
    </location>
</feature>
<evidence type="ECO:0000313" key="14">
    <source>
        <dbReference type="Proteomes" id="UP000562352"/>
    </source>
</evidence>
<evidence type="ECO:0000259" key="12">
    <source>
        <dbReference type="Pfam" id="PF07730"/>
    </source>
</evidence>
<dbReference type="PANTHER" id="PTHR24421">
    <property type="entry name" value="NITRATE/NITRITE SENSOR PROTEIN NARX-RELATED"/>
    <property type="match status" value="1"/>
</dbReference>